<gene>
    <name evidence="1" type="ORF">DY000_02011784</name>
</gene>
<protein>
    <submittedName>
        <fullName evidence="1">Uncharacterized protein</fullName>
    </submittedName>
</protein>
<keyword evidence="2" id="KW-1185">Reference proteome</keyword>
<comment type="caution">
    <text evidence="1">The sequence shown here is derived from an EMBL/GenBank/DDBJ whole genome shotgun (WGS) entry which is preliminary data.</text>
</comment>
<name>A0ABQ7CVC2_BRACR</name>
<evidence type="ECO:0000313" key="1">
    <source>
        <dbReference type="EMBL" id="KAF3563827.1"/>
    </source>
</evidence>
<reference evidence="1 2" key="1">
    <citation type="journal article" date="2020" name="BMC Genomics">
        <title>Intraspecific diversification of the crop wild relative Brassica cretica Lam. using demographic model selection.</title>
        <authorList>
            <person name="Kioukis A."/>
            <person name="Michalopoulou V.A."/>
            <person name="Briers L."/>
            <person name="Pirintsos S."/>
            <person name="Studholme D.J."/>
            <person name="Pavlidis P."/>
            <person name="Sarris P.F."/>
        </authorList>
    </citation>
    <scope>NUCLEOTIDE SEQUENCE [LARGE SCALE GENOMIC DNA]</scope>
    <source>
        <strain evidence="2">cv. PFS-1207/04</strain>
    </source>
</reference>
<organism evidence="1 2">
    <name type="scientific">Brassica cretica</name>
    <name type="common">Mustard</name>
    <dbReference type="NCBI Taxonomy" id="69181"/>
    <lineage>
        <taxon>Eukaryota</taxon>
        <taxon>Viridiplantae</taxon>
        <taxon>Streptophyta</taxon>
        <taxon>Embryophyta</taxon>
        <taxon>Tracheophyta</taxon>
        <taxon>Spermatophyta</taxon>
        <taxon>Magnoliopsida</taxon>
        <taxon>eudicotyledons</taxon>
        <taxon>Gunneridae</taxon>
        <taxon>Pentapetalae</taxon>
        <taxon>rosids</taxon>
        <taxon>malvids</taxon>
        <taxon>Brassicales</taxon>
        <taxon>Brassicaceae</taxon>
        <taxon>Brassiceae</taxon>
        <taxon>Brassica</taxon>
    </lineage>
</organism>
<sequence length="161" mass="18502">MAFVGPQVWPELSLDRLRADGLIAKNISLRDSEDELEMLLGKTFRKAYNTICKQAKLRLLTRSPLLTLRCYTLEMEACLKAVLRQEQPCFRYISLCYSANDHNENMKKAWHLWTSSIGVQTCYQSTDVPIVKRAKRSSYDEDGLAYDNLTIAFALPEDPFT</sequence>
<dbReference type="Proteomes" id="UP000266723">
    <property type="component" value="Unassembled WGS sequence"/>
</dbReference>
<accession>A0ABQ7CVC2</accession>
<dbReference type="EMBL" id="QGKV02000759">
    <property type="protein sequence ID" value="KAF3563827.1"/>
    <property type="molecule type" value="Genomic_DNA"/>
</dbReference>
<proteinExistence type="predicted"/>
<evidence type="ECO:0000313" key="2">
    <source>
        <dbReference type="Proteomes" id="UP000266723"/>
    </source>
</evidence>